<dbReference type="EMBL" id="WVTI01000023">
    <property type="protein sequence ID" value="MXS27442.1"/>
    <property type="molecule type" value="Genomic_DNA"/>
</dbReference>
<dbReference type="GO" id="GO:0006531">
    <property type="term" value="P:aspartate metabolic process"/>
    <property type="evidence" value="ECO:0007669"/>
    <property type="project" value="TreeGrafter"/>
</dbReference>
<feature type="domain" description="Fumarase C C-terminal" evidence="3">
    <location>
        <begin position="406"/>
        <end position="447"/>
    </location>
</feature>
<feature type="domain" description="Fumarate lyase N-terminal" evidence="2">
    <location>
        <begin position="18"/>
        <end position="339"/>
    </location>
</feature>
<dbReference type="Proteomes" id="UP001183682">
    <property type="component" value="Unassembled WGS sequence"/>
</dbReference>
<protein>
    <submittedName>
        <fullName evidence="5">Aspartate ammonia-lyase</fullName>
        <ecNumber evidence="5">4.3.1.1</ecNumber>
    </submittedName>
</protein>
<dbReference type="GO" id="GO:0006099">
    <property type="term" value="P:tricarboxylic acid cycle"/>
    <property type="evidence" value="ECO:0007669"/>
    <property type="project" value="InterPro"/>
</dbReference>
<dbReference type="InterPro" id="IPR000362">
    <property type="entry name" value="Fumarate_lyase_fam"/>
</dbReference>
<dbReference type="Gene3D" id="1.10.40.30">
    <property type="entry name" value="Fumarase/aspartase (C-terminal domain)"/>
    <property type="match status" value="1"/>
</dbReference>
<dbReference type="PROSITE" id="PS00163">
    <property type="entry name" value="FUMARATE_LYASES"/>
    <property type="match status" value="1"/>
</dbReference>
<accession>A0A5C8HE32</accession>
<evidence type="ECO:0000313" key="5">
    <source>
        <dbReference type="EMBL" id="MXS27442.1"/>
    </source>
</evidence>
<sequence length="448" mass="49385">MMRIESDTIGSLPIYEGAYYGIHSYRAKENFAFTDQKVDLTMIKQVARIKAAAALANQQSGTLSKEKAQIIVTAAEEIIMGKWDEEFIVDTFQGGAGTSTNMNVNEVIANRGLELMGHKKGEYQYLHPLDDVNQSQSTNDVYPSAGKLALLVYIEQLDEALVQLIDRWHMKAKEFQHVAKMGRTQLQEAVPMTVGESFAAYAHSLTRCRERLHHLSAELLTLNMGGTAIGTGLNASYRYQEYLYQELNRRFPRPLRPANDLIDSTQHTDSFASISGGLKTIAITLNKSANDLRLLASGPRTGFHELNLPARQAGSSIMPGKVNPVIPEVISQIAFQVIGNDGAITFAAASGELELNAFEPVMFHNLFESCQLLTKACQIFADKCVAGITVNETACSKAVNNSTGTITALSPQIGYEKATAFVKEALEKNCSIEELLKQEEFLRTETYQ</sequence>
<name>A0A5C8HE32_ENTGA</name>
<gene>
    <name evidence="5" type="ORF">GTI89_15390</name>
    <name evidence="4" type="ORF">P7E30_05705</name>
</gene>
<dbReference type="PANTHER" id="PTHR42696:SF2">
    <property type="entry name" value="ASPARTATE AMMONIA-LYASE"/>
    <property type="match status" value="1"/>
</dbReference>
<dbReference type="InterPro" id="IPR008948">
    <property type="entry name" value="L-Aspartase-like"/>
</dbReference>
<dbReference type="GO" id="GO:0005829">
    <property type="term" value="C:cytosol"/>
    <property type="evidence" value="ECO:0007669"/>
    <property type="project" value="TreeGrafter"/>
</dbReference>
<keyword evidence="1 5" id="KW-0456">Lyase</keyword>
<organism evidence="5 6">
    <name type="scientific">Enterococcus gallinarum</name>
    <dbReference type="NCBI Taxonomy" id="1353"/>
    <lineage>
        <taxon>Bacteria</taxon>
        <taxon>Bacillati</taxon>
        <taxon>Bacillota</taxon>
        <taxon>Bacilli</taxon>
        <taxon>Lactobacillales</taxon>
        <taxon>Enterococcaceae</taxon>
        <taxon>Enterococcus</taxon>
    </lineage>
</organism>
<dbReference type="InterPro" id="IPR018951">
    <property type="entry name" value="Fumarase_C_C"/>
</dbReference>
<dbReference type="InterPro" id="IPR020557">
    <property type="entry name" value="Fumarate_lyase_CS"/>
</dbReference>
<dbReference type="Pfam" id="PF00206">
    <property type="entry name" value="Lyase_1"/>
    <property type="match status" value="1"/>
</dbReference>
<dbReference type="EMBL" id="JARPZN010000003">
    <property type="protein sequence ID" value="MDT2689696.1"/>
    <property type="molecule type" value="Genomic_DNA"/>
</dbReference>
<comment type="caution">
    <text evidence="5">The sequence shown here is derived from an EMBL/GenBank/DDBJ whole genome shotgun (WGS) entry which is preliminary data.</text>
</comment>
<dbReference type="PANTHER" id="PTHR42696">
    <property type="entry name" value="ASPARTATE AMMONIA-LYASE"/>
    <property type="match status" value="1"/>
</dbReference>
<dbReference type="Gene3D" id="1.10.275.10">
    <property type="entry name" value="Fumarase/aspartase (N-terminal domain)"/>
    <property type="match status" value="1"/>
</dbReference>
<dbReference type="InterPro" id="IPR022761">
    <property type="entry name" value="Fumarate_lyase_N"/>
</dbReference>
<dbReference type="EC" id="4.3.1.1" evidence="5"/>
<dbReference type="FunFam" id="1.20.200.10:FF:000001">
    <property type="entry name" value="Fumarate hydratase, mitochondrial"/>
    <property type="match status" value="1"/>
</dbReference>
<proteinExistence type="predicted"/>
<dbReference type="RefSeq" id="WP_003125428.1">
    <property type="nucleotide sequence ID" value="NZ_BTSN01000019.1"/>
</dbReference>
<dbReference type="GO" id="GO:0008797">
    <property type="term" value="F:aspartate ammonia-lyase activity"/>
    <property type="evidence" value="ECO:0007669"/>
    <property type="project" value="UniProtKB-EC"/>
</dbReference>
<reference evidence="4" key="2">
    <citation type="submission" date="2023-03" db="EMBL/GenBank/DDBJ databases">
        <authorList>
            <person name="Shen W."/>
            <person name="Cai J."/>
        </authorList>
    </citation>
    <scope>NUCLEOTIDE SEQUENCE</scope>
    <source>
        <strain evidence="4">K69-2</strain>
    </source>
</reference>
<evidence type="ECO:0000259" key="2">
    <source>
        <dbReference type="Pfam" id="PF00206"/>
    </source>
</evidence>
<dbReference type="SUPFAM" id="SSF48557">
    <property type="entry name" value="L-aspartase-like"/>
    <property type="match status" value="1"/>
</dbReference>
<dbReference type="FunFam" id="1.10.275.10:FF:000001">
    <property type="entry name" value="Fumarate hydratase, mitochondrial"/>
    <property type="match status" value="1"/>
</dbReference>
<dbReference type="NCBIfam" id="NF008909">
    <property type="entry name" value="PRK12273.1"/>
    <property type="match status" value="1"/>
</dbReference>
<dbReference type="InterPro" id="IPR051546">
    <property type="entry name" value="Aspartate_Ammonia-Lyase"/>
</dbReference>
<reference evidence="5 6" key="1">
    <citation type="submission" date="2019-04" db="EMBL/GenBank/DDBJ databases">
        <title>Step-wise assembly of the neonatal virome modulated by breast feeding.</title>
        <authorList>
            <person name="Liang G."/>
            <person name="Bushman F."/>
        </authorList>
    </citation>
    <scope>NUCLEOTIDE SEQUENCE [LARGE SCALE GENOMIC DNA]</scope>
    <source>
        <strain evidence="5 6">E3404</strain>
    </source>
</reference>
<dbReference type="Proteomes" id="UP000439965">
    <property type="component" value="Unassembled WGS sequence"/>
</dbReference>
<dbReference type="InterPro" id="IPR024083">
    <property type="entry name" value="Fumarase/histidase_N"/>
</dbReference>
<dbReference type="AlphaFoldDB" id="A0A5C8HE32"/>
<dbReference type="Pfam" id="PF10415">
    <property type="entry name" value="FumaraseC_C"/>
    <property type="match status" value="1"/>
</dbReference>
<evidence type="ECO:0000259" key="3">
    <source>
        <dbReference type="Pfam" id="PF10415"/>
    </source>
</evidence>
<dbReference type="PRINTS" id="PR00149">
    <property type="entry name" value="FUMRATELYASE"/>
</dbReference>
<evidence type="ECO:0000313" key="4">
    <source>
        <dbReference type="EMBL" id="MDT2689696.1"/>
    </source>
</evidence>
<dbReference type="Gene3D" id="1.20.200.10">
    <property type="entry name" value="Fumarase/aspartase (Central domain)"/>
    <property type="match status" value="1"/>
</dbReference>
<evidence type="ECO:0000313" key="6">
    <source>
        <dbReference type="Proteomes" id="UP000439965"/>
    </source>
</evidence>
<evidence type="ECO:0000256" key="1">
    <source>
        <dbReference type="ARBA" id="ARBA00023239"/>
    </source>
</evidence>